<evidence type="ECO:0000256" key="1">
    <source>
        <dbReference type="ARBA" id="ARBA00022490"/>
    </source>
</evidence>
<evidence type="ECO:0000256" key="3">
    <source>
        <dbReference type="ARBA" id="ARBA00022845"/>
    </source>
</evidence>
<proteinExistence type="predicted"/>
<keyword evidence="2" id="KW-1005">Bacterial flagellum biogenesis</keyword>
<keyword evidence="1" id="KW-0963">Cytoplasm</keyword>
<dbReference type="Gene3D" id="2.30.290.10">
    <property type="entry name" value="BH3618-like"/>
    <property type="match status" value="1"/>
</dbReference>
<keyword evidence="5" id="KW-1185">Reference proteome</keyword>
<evidence type="ECO:0000256" key="2">
    <source>
        <dbReference type="ARBA" id="ARBA00022795"/>
    </source>
</evidence>
<keyword evidence="3" id="KW-0810">Translation regulation</keyword>
<dbReference type="Proteomes" id="UP001415169">
    <property type="component" value="Unassembled WGS sequence"/>
</dbReference>
<evidence type="ECO:0000313" key="4">
    <source>
        <dbReference type="EMBL" id="GAA4158511.1"/>
    </source>
</evidence>
<dbReference type="RefSeq" id="WP_344790789.1">
    <property type="nucleotide sequence ID" value="NZ_BAABBV010000001.1"/>
</dbReference>
<sequence>MSATVELIAPLAGIPGTSYVIDEVDAGLFTLRSLSEPLRLFVVEGASLPTYQPELDDAQIAALGLTEPDDAELYVVVNPADGTPTLNLLAPIIVNRHSRRGAQLVLDASRWPLRASLDELLAS</sequence>
<dbReference type="InterPro" id="IPR003775">
    <property type="entry name" value="Flagellar_assembly_factor_FliW"/>
</dbReference>
<accession>A0ABP7ZHV3</accession>
<dbReference type="InterPro" id="IPR024046">
    <property type="entry name" value="Flagellar_assmbl_FliW_dom_sf"/>
</dbReference>
<name>A0ABP7ZHV3_9MICO</name>
<organism evidence="4 5">
    <name type="scientific">Gryllotalpicola daejeonensis</name>
    <dbReference type="NCBI Taxonomy" id="993087"/>
    <lineage>
        <taxon>Bacteria</taxon>
        <taxon>Bacillati</taxon>
        <taxon>Actinomycetota</taxon>
        <taxon>Actinomycetes</taxon>
        <taxon>Micrococcales</taxon>
        <taxon>Microbacteriaceae</taxon>
        <taxon>Gryllotalpicola</taxon>
    </lineage>
</organism>
<reference evidence="4" key="1">
    <citation type="journal article" date="2014" name="Int. J. Syst. Evol. Microbiol.">
        <title>Complete genome of a new Firmicutes species belonging to the dominant human colonic microbiota ('Ruminococcus bicirculans') reveals two chromosomes and a selective capacity to utilize plant glucans.</title>
        <authorList>
            <consortium name="NISC Comparative Sequencing Program"/>
            <person name="Wegmann U."/>
            <person name="Louis P."/>
            <person name="Goesmann A."/>
            <person name="Henrissat B."/>
            <person name="Duncan S.H."/>
            <person name="Flint H.J."/>
        </authorList>
    </citation>
    <scope>NUCLEOTIDE SEQUENCE</scope>
    <source>
        <strain evidence="4">JCM 17590</strain>
    </source>
</reference>
<comment type="caution">
    <text evidence="4">The sequence shown here is derived from an EMBL/GenBank/DDBJ whole genome shotgun (WGS) entry which is preliminary data.</text>
</comment>
<dbReference type="SUPFAM" id="SSF141457">
    <property type="entry name" value="BH3618-like"/>
    <property type="match status" value="1"/>
</dbReference>
<dbReference type="PANTHER" id="PTHR39190">
    <property type="entry name" value="FLAGELLAR ASSEMBLY FACTOR FLIW"/>
    <property type="match status" value="1"/>
</dbReference>
<evidence type="ECO:0000313" key="5">
    <source>
        <dbReference type="Proteomes" id="UP001415169"/>
    </source>
</evidence>
<dbReference type="PANTHER" id="PTHR39190:SF1">
    <property type="entry name" value="FLAGELLAR ASSEMBLY FACTOR FLIW"/>
    <property type="match status" value="1"/>
</dbReference>
<reference evidence="4" key="2">
    <citation type="submission" date="2023-12" db="EMBL/GenBank/DDBJ databases">
        <authorList>
            <person name="Sun Q."/>
            <person name="Inoue M."/>
        </authorList>
    </citation>
    <scope>NUCLEOTIDE SEQUENCE</scope>
    <source>
        <strain evidence="4">JCM 17590</strain>
    </source>
</reference>
<gene>
    <name evidence="4" type="ORF">GCM10022286_11480</name>
</gene>
<dbReference type="EMBL" id="BAABBV010000001">
    <property type="protein sequence ID" value="GAA4158511.1"/>
    <property type="molecule type" value="Genomic_DNA"/>
</dbReference>
<evidence type="ECO:0008006" key="6">
    <source>
        <dbReference type="Google" id="ProtNLM"/>
    </source>
</evidence>
<dbReference type="Pfam" id="PF02623">
    <property type="entry name" value="FliW"/>
    <property type="match status" value="1"/>
</dbReference>
<protein>
    <recommendedName>
        <fullName evidence="6">Flagellar assembly protein FliW</fullName>
    </recommendedName>
</protein>